<evidence type="ECO:0000256" key="1">
    <source>
        <dbReference type="ARBA" id="ARBA00005384"/>
    </source>
</evidence>
<keyword evidence="3" id="KW-0805">Transcription regulation</keyword>
<evidence type="ECO:0000259" key="6">
    <source>
        <dbReference type="PROSITE" id="PS50949"/>
    </source>
</evidence>
<keyword evidence="7" id="KW-0032">Aminotransferase</keyword>
<keyword evidence="8" id="KW-1185">Reference proteome</keyword>
<dbReference type="PRINTS" id="PR00035">
    <property type="entry name" value="HTHGNTR"/>
</dbReference>
<name>A0ABU0BLA3_9HYPH</name>
<dbReference type="CDD" id="cd00609">
    <property type="entry name" value="AAT_like"/>
    <property type="match status" value="1"/>
</dbReference>
<dbReference type="InterPro" id="IPR051446">
    <property type="entry name" value="HTH_trans_reg/aminotransferase"/>
</dbReference>
<dbReference type="PANTHER" id="PTHR46577:SF1">
    <property type="entry name" value="HTH-TYPE TRANSCRIPTIONAL REGULATORY PROTEIN GABR"/>
    <property type="match status" value="1"/>
</dbReference>
<keyword evidence="7" id="KW-0808">Transferase</keyword>
<dbReference type="Gene3D" id="3.40.640.10">
    <property type="entry name" value="Type I PLP-dependent aspartate aminotransferase-like (Major domain)"/>
    <property type="match status" value="1"/>
</dbReference>
<organism evidence="7 8">
    <name type="scientific">Pararhizobium capsulatum DSM 1112</name>
    <dbReference type="NCBI Taxonomy" id="1121113"/>
    <lineage>
        <taxon>Bacteria</taxon>
        <taxon>Pseudomonadati</taxon>
        <taxon>Pseudomonadota</taxon>
        <taxon>Alphaproteobacteria</taxon>
        <taxon>Hyphomicrobiales</taxon>
        <taxon>Rhizobiaceae</taxon>
        <taxon>Rhizobium/Agrobacterium group</taxon>
        <taxon>Pararhizobium</taxon>
    </lineage>
</organism>
<evidence type="ECO:0000256" key="2">
    <source>
        <dbReference type="ARBA" id="ARBA00022898"/>
    </source>
</evidence>
<dbReference type="Gene3D" id="1.10.10.10">
    <property type="entry name" value="Winged helix-like DNA-binding domain superfamily/Winged helix DNA-binding domain"/>
    <property type="match status" value="1"/>
</dbReference>
<gene>
    <name evidence="7" type="ORF">QO002_001171</name>
</gene>
<dbReference type="InterPro" id="IPR004839">
    <property type="entry name" value="Aminotransferase_I/II_large"/>
</dbReference>
<sequence>MTKIMVQFDRDGENIRTSRAIYLGLRDQIATGVYAVGDRLPSTRALAEELGVSRTTVTAAFEQLTSEGYVHVRHGARAVVAGNVAASSDISRLTRPSSTGRLSAYAARAMELPSIVPSATGPLDHDFRYGDVAPGDFPKLAWRKSLGSAVLAHRDKLSYGHPAGSPALRQALQGYLWRARGIRCTAEQIVIVNGSQQALDLCARVLVDPGDKVLFEEPCYAMARNVLVTLGAVPTAINCDEDGLDTSSLPDPAGYALACVTPSHQFPLGGVLSIGRRRQLVEWATAGDAFIVEDDYDGEYRYDVRPIPPLYLAGRGRVIYVGTTSKILSPTLRLGYLVLPEPLIEPFVLCKQIMDRHTSMFEQEALAKFIESGGYERHVRKMRRANAERRGIFLDAMVAAFGEKIEIIGTSAGLHVVVWFNEFGRRDEQNIADTARHNGIGVYPVSRLYSNPVERRAGFIFGYASMPIRQIPSGVDRLRQVMAQQAASSAVFDAGA</sequence>
<evidence type="ECO:0000256" key="4">
    <source>
        <dbReference type="ARBA" id="ARBA00023125"/>
    </source>
</evidence>
<proteinExistence type="inferred from homology"/>
<dbReference type="InterPro" id="IPR015421">
    <property type="entry name" value="PyrdxlP-dep_Trfase_major"/>
</dbReference>
<evidence type="ECO:0000256" key="3">
    <source>
        <dbReference type="ARBA" id="ARBA00023015"/>
    </source>
</evidence>
<keyword evidence="2" id="KW-0663">Pyridoxal phosphate</keyword>
<comment type="caution">
    <text evidence="7">The sequence shown here is derived from an EMBL/GenBank/DDBJ whole genome shotgun (WGS) entry which is preliminary data.</text>
</comment>
<dbReference type="Proteomes" id="UP001230207">
    <property type="component" value="Unassembled WGS sequence"/>
</dbReference>
<evidence type="ECO:0000313" key="8">
    <source>
        <dbReference type="Proteomes" id="UP001230207"/>
    </source>
</evidence>
<dbReference type="Pfam" id="PF00155">
    <property type="entry name" value="Aminotran_1_2"/>
    <property type="match status" value="1"/>
</dbReference>
<dbReference type="InterPro" id="IPR000524">
    <property type="entry name" value="Tscrpt_reg_HTH_GntR"/>
</dbReference>
<dbReference type="InterPro" id="IPR036390">
    <property type="entry name" value="WH_DNA-bd_sf"/>
</dbReference>
<keyword evidence="4" id="KW-0238">DNA-binding</keyword>
<dbReference type="EMBL" id="JAUSVF010000001">
    <property type="protein sequence ID" value="MDQ0319033.1"/>
    <property type="molecule type" value="Genomic_DNA"/>
</dbReference>
<dbReference type="CDD" id="cd07377">
    <property type="entry name" value="WHTH_GntR"/>
    <property type="match status" value="1"/>
</dbReference>
<reference evidence="7 8" key="1">
    <citation type="submission" date="2023-07" db="EMBL/GenBank/DDBJ databases">
        <title>Genomic Encyclopedia of Type Strains, Phase IV (KMG-IV): sequencing the most valuable type-strain genomes for metagenomic binning, comparative biology and taxonomic classification.</title>
        <authorList>
            <person name="Goeker M."/>
        </authorList>
    </citation>
    <scope>NUCLEOTIDE SEQUENCE [LARGE SCALE GENOMIC DNA]</scope>
    <source>
        <strain evidence="7 8">DSM 1112</strain>
    </source>
</reference>
<dbReference type="Pfam" id="PF00392">
    <property type="entry name" value="GntR"/>
    <property type="match status" value="1"/>
</dbReference>
<dbReference type="SMART" id="SM00345">
    <property type="entry name" value="HTH_GNTR"/>
    <property type="match status" value="1"/>
</dbReference>
<dbReference type="InterPro" id="IPR036388">
    <property type="entry name" value="WH-like_DNA-bd_sf"/>
</dbReference>
<dbReference type="SUPFAM" id="SSF46785">
    <property type="entry name" value="Winged helix' DNA-binding domain"/>
    <property type="match status" value="1"/>
</dbReference>
<dbReference type="GO" id="GO:0008483">
    <property type="term" value="F:transaminase activity"/>
    <property type="evidence" value="ECO:0007669"/>
    <property type="project" value="UniProtKB-KW"/>
</dbReference>
<dbReference type="InterPro" id="IPR015424">
    <property type="entry name" value="PyrdxlP-dep_Trfase"/>
</dbReference>
<dbReference type="SUPFAM" id="SSF53383">
    <property type="entry name" value="PLP-dependent transferases"/>
    <property type="match status" value="1"/>
</dbReference>
<feature type="domain" description="HTH gntR-type" evidence="6">
    <location>
        <begin position="15"/>
        <end position="83"/>
    </location>
</feature>
<comment type="similarity">
    <text evidence="1">In the C-terminal section; belongs to the class-I pyridoxal-phosphate-dependent aminotransferase family.</text>
</comment>
<evidence type="ECO:0000256" key="5">
    <source>
        <dbReference type="ARBA" id="ARBA00023163"/>
    </source>
</evidence>
<accession>A0ABU0BLA3</accession>
<evidence type="ECO:0000313" key="7">
    <source>
        <dbReference type="EMBL" id="MDQ0319033.1"/>
    </source>
</evidence>
<dbReference type="PROSITE" id="PS50949">
    <property type="entry name" value="HTH_GNTR"/>
    <property type="match status" value="1"/>
</dbReference>
<keyword evidence="5" id="KW-0804">Transcription</keyword>
<dbReference type="PANTHER" id="PTHR46577">
    <property type="entry name" value="HTH-TYPE TRANSCRIPTIONAL REGULATORY PROTEIN GABR"/>
    <property type="match status" value="1"/>
</dbReference>
<protein>
    <submittedName>
        <fullName evidence="7">GntR family transcriptional regulator/MocR family aminotransferase</fullName>
    </submittedName>
</protein>